<evidence type="ECO:0000259" key="2">
    <source>
        <dbReference type="Pfam" id="PF02657"/>
    </source>
</evidence>
<name>A0ABY5MSS5_9HYPH</name>
<dbReference type="PANTHER" id="PTHR43597:SF5">
    <property type="entry name" value="SUFE-LIKE PROTEIN 2, CHLOROPLASTIC"/>
    <property type="match status" value="1"/>
</dbReference>
<dbReference type="Gene3D" id="3.90.1010.10">
    <property type="match status" value="1"/>
</dbReference>
<accession>A0ABY5MSS5</accession>
<dbReference type="InterPro" id="IPR003808">
    <property type="entry name" value="Fe-S_metab-assoc_dom"/>
</dbReference>
<dbReference type="EMBL" id="CP030941">
    <property type="protein sequence ID" value="UUP18896.1"/>
    <property type="molecule type" value="Genomic_DNA"/>
</dbReference>
<proteinExistence type="inferred from homology"/>
<dbReference type="Proteomes" id="UP001342418">
    <property type="component" value="Chromosome"/>
</dbReference>
<sequence>MQRMTITIDAIRDDFAFLDDWEERYRYIIELGNELGPFPDEARDDRHKVRGCVSQVWLVTETGEGADPVIHFKGDSDAHIVRGLVAIMMALFSGRRASEITAIDAEGTMRELGLDEHLTPQRANGLRAMVQRIKDEANAAVAAA</sequence>
<keyword evidence="4" id="KW-1185">Reference proteome</keyword>
<evidence type="ECO:0000313" key="4">
    <source>
        <dbReference type="Proteomes" id="UP001342418"/>
    </source>
</evidence>
<dbReference type="Pfam" id="PF02657">
    <property type="entry name" value="SufE"/>
    <property type="match status" value="1"/>
</dbReference>
<gene>
    <name evidence="3" type="primary">sufE</name>
    <name evidence="3" type="ORF">NTH_03382</name>
</gene>
<evidence type="ECO:0000256" key="1">
    <source>
        <dbReference type="ARBA" id="ARBA00010282"/>
    </source>
</evidence>
<reference evidence="3 4" key="1">
    <citation type="submission" date="2018-07" db="EMBL/GenBank/DDBJ databases">
        <title>Genome sequence of Nitratireductor thuwali#1536.</title>
        <authorList>
            <person name="Michoud G."/>
            <person name="Merlino G."/>
            <person name="Sefrji F.O."/>
            <person name="Daffonchio D."/>
        </authorList>
    </citation>
    <scope>NUCLEOTIDE SEQUENCE [LARGE SCALE GENOMIC DNA]</scope>
    <source>
        <strain evidence="4">Nit1536</strain>
    </source>
</reference>
<feature type="domain" description="Fe-S metabolism associated" evidence="2">
    <location>
        <begin position="13"/>
        <end position="135"/>
    </location>
</feature>
<protein>
    <submittedName>
        <fullName evidence="3">Cysteine desulfuration protein SufE</fullName>
    </submittedName>
</protein>
<evidence type="ECO:0000313" key="3">
    <source>
        <dbReference type="EMBL" id="UUP18896.1"/>
    </source>
</evidence>
<dbReference type="PANTHER" id="PTHR43597">
    <property type="entry name" value="SULFUR ACCEPTOR PROTEIN CSDE"/>
    <property type="match status" value="1"/>
</dbReference>
<dbReference type="SUPFAM" id="SSF82649">
    <property type="entry name" value="SufE/NifU"/>
    <property type="match status" value="1"/>
</dbReference>
<organism evidence="3 4">
    <name type="scientific">Nitratireductor thuwali</name>
    <dbReference type="NCBI Taxonomy" id="2267699"/>
    <lineage>
        <taxon>Bacteria</taxon>
        <taxon>Pseudomonadati</taxon>
        <taxon>Pseudomonadota</taxon>
        <taxon>Alphaproteobacteria</taxon>
        <taxon>Hyphomicrobiales</taxon>
        <taxon>Phyllobacteriaceae</taxon>
        <taxon>Nitratireductor</taxon>
    </lineage>
</organism>
<comment type="similarity">
    <text evidence="1">Belongs to the SufE family.</text>
</comment>